<reference evidence="2 3" key="1">
    <citation type="journal article" date="2018" name="Front. Plant Sci.">
        <title>Red Clover (Trifolium pratense) and Zigzag Clover (T. medium) - A Picture of Genomic Similarities and Differences.</title>
        <authorList>
            <person name="Dluhosova J."/>
            <person name="Istvanek J."/>
            <person name="Nedelnik J."/>
            <person name="Repkova J."/>
        </authorList>
    </citation>
    <scope>NUCLEOTIDE SEQUENCE [LARGE SCALE GENOMIC DNA]</scope>
    <source>
        <strain evidence="3">cv. 10/8</strain>
        <tissue evidence="2">Leaf</tissue>
    </source>
</reference>
<proteinExistence type="predicted"/>
<dbReference type="EMBL" id="LXQA010006839">
    <property type="protein sequence ID" value="MCH84456.1"/>
    <property type="molecule type" value="Genomic_DNA"/>
</dbReference>
<gene>
    <name evidence="2" type="ORF">A2U01_0005288</name>
</gene>
<evidence type="ECO:0000313" key="3">
    <source>
        <dbReference type="Proteomes" id="UP000265520"/>
    </source>
</evidence>
<accession>A0A392MAJ1</accession>
<feature type="compositionally biased region" description="Polar residues" evidence="1">
    <location>
        <begin position="56"/>
        <end position="70"/>
    </location>
</feature>
<keyword evidence="3" id="KW-1185">Reference proteome</keyword>
<feature type="region of interest" description="Disordered" evidence="1">
    <location>
        <begin position="27"/>
        <end position="70"/>
    </location>
</feature>
<name>A0A392MAJ1_9FABA</name>
<protein>
    <submittedName>
        <fullName evidence="2">Uncharacterized protein</fullName>
    </submittedName>
</protein>
<comment type="caution">
    <text evidence="2">The sequence shown here is derived from an EMBL/GenBank/DDBJ whole genome shotgun (WGS) entry which is preliminary data.</text>
</comment>
<feature type="compositionally biased region" description="Low complexity" evidence="1">
    <location>
        <begin position="30"/>
        <end position="39"/>
    </location>
</feature>
<evidence type="ECO:0000256" key="1">
    <source>
        <dbReference type="SAM" id="MobiDB-lite"/>
    </source>
</evidence>
<sequence>MSKRSVVSNVADVLDSVGTQNTVAKVELGSSNVSGSSPSKEQPTRQYIVEVPQSHDAASSSTAANSLWDD</sequence>
<evidence type="ECO:0000313" key="2">
    <source>
        <dbReference type="EMBL" id="MCH84456.1"/>
    </source>
</evidence>
<organism evidence="2 3">
    <name type="scientific">Trifolium medium</name>
    <dbReference type="NCBI Taxonomy" id="97028"/>
    <lineage>
        <taxon>Eukaryota</taxon>
        <taxon>Viridiplantae</taxon>
        <taxon>Streptophyta</taxon>
        <taxon>Embryophyta</taxon>
        <taxon>Tracheophyta</taxon>
        <taxon>Spermatophyta</taxon>
        <taxon>Magnoliopsida</taxon>
        <taxon>eudicotyledons</taxon>
        <taxon>Gunneridae</taxon>
        <taxon>Pentapetalae</taxon>
        <taxon>rosids</taxon>
        <taxon>fabids</taxon>
        <taxon>Fabales</taxon>
        <taxon>Fabaceae</taxon>
        <taxon>Papilionoideae</taxon>
        <taxon>50 kb inversion clade</taxon>
        <taxon>NPAAA clade</taxon>
        <taxon>Hologalegina</taxon>
        <taxon>IRL clade</taxon>
        <taxon>Trifolieae</taxon>
        <taxon>Trifolium</taxon>
    </lineage>
</organism>
<dbReference type="Proteomes" id="UP000265520">
    <property type="component" value="Unassembled WGS sequence"/>
</dbReference>
<feature type="non-terminal residue" evidence="2">
    <location>
        <position position="70"/>
    </location>
</feature>
<dbReference type="AlphaFoldDB" id="A0A392MAJ1"/>